<name>A0A1P8KAF5_9BURK</name>
<sequence>MKAATHLRVSTPQGDAGELTQEQGQFLFGYGAAPAGAAVSLTMPVRKAQYAHGALHPIFQMNLPEGFLLEQLQNRLAKIVNLEPMLLLALSGGQAPIGRVAVQSDFVNPLANAQGKGERLDEILAWDGTESLFAELVDKYIYRTGISGVQPKVLVPQAVASHAMEPASSKATVRTSDLIVKSGRQEYPGLAANEFLCMSIAKESGLAVPEFYLSDNKELFVMQRFDRAPDGTPIGFEDMAVLAGFSSREKYKTSYTHVAKLVEAFVSGPHVMPSLLALFDMVALSCVVGNGDAHLKNFGLLYTDPTTNDCRLAPAFDLVNTTAYIPEDVLALDLCGQKSFFAARQGLLDFAKVCQVADPRDRVQRLILTAEMVIRREAEVAESIPHVVAAIQHCTYMLKEVFLDIP</sequence>
<dbReference type="EMBL" id="CP019239">
    <property type="protein sequence ID" value="APW42963.1"/>
    <property type="molecule type" value="Genomic_DNA"/>
</dbReference>
<dbReference type="Gene3D" id="1.10.1070.20">
    <property type="match status" value="1"/>
</dbReference>
<keyword evidence="3 6" id="KW-0418">Kinase</keyword>
<comment type="similarity">
    <text evidence="1">Belongs to the HipA Ser/Thr kinase family.</text>
</comment>
<evidence type="ECO:0000313" key="6">
    <source>
        <dbReference type="EMBL" id="APW42963.1"/>
    </source>
</evidence>
<keyword evidence="7" id="KW-1185">Reference proteome</keyword>
<protein>
    <submittedName>
        <fullName evidence="6">Phosphatidylinositol kinase</fullName>
    </submittedName>
</protein>
<dbReference type="NCBIfam" id="TIGR03071">
    <property type="entry name" value="couple_hipA"/>
    <property type="match status" value="1"/>
</dbReference>
<feature type="domain" description="HipA N-terminal subdomain 1" evidence="5">
    <location>
        <begin position="7"/>
        <end position="102"/>
    </location>
</feature>
<organism evidence="6 7">
    <name type="scientific">Rhodoferax saidenbachensis</name>
    <dbReference type="NCBI Taxonomy" id="1484693"/>
    <lineage>
        <taxon>Bacteria</taxon>
        <taxon>Pseudomonadati</taxon>
        <taxon>Pseudomonadota</taxon>
        <taxon>Betaproteobacteria</taxon>
        <taxon>Burkholderiales</taxon>
        <taxon>Comamonadaceae</taxon>
        <taxon>Rhodoferax</taxon>
    </lineage>
</organism>
<gene>
    <name evidence="6" type="ORF">RS694_10745</name>
</gene>
<dbReference type="Proteomes" id="UP000186110">
    <property type="component" value="Chromosome"/>
</dbReference>
<feature type="domain" description="HipA-like C-terminal" evidence="4">
    <location>
        <begin position="145"/>
        <end position="367"/>
    </location>
</feature>
<dbReference type="PANTHER" id="PTHR37419:SF1">
    <property type="entry name" value="SERINE_THREONINE-PROTEIN KINASE TOXIN HIPA"/>
    <property type="match status" value="1"/>
</dbReference>
<evidence type="ECO:0000313" key="7">
    <source>
        <dbReference type="Proteomes" id="UP000186110"/>
    </source>
</evidence>
<keyword evidence="2" id="KW-0808">Transferase</keyword>
<proteinExistence type="inferred from homology"/>
<dbReference type="Pfam" id="PF13657">
    <property type="entry name" value="Couple_hipA"/>
    <property type="match status" value="1"/>
</dbReference>
<dbReference type="KEGG" id="rsb:RS694_10745"/>
<evidence type="ECO:0000259" key="4">
    <source>
        <dbReference type="Pfam" id="PF07804"/>
    </source>
</evidence>
<dbReference type="STRING" id="1484693.RS694_10745"/>
<dbReference type="InterPro" id="IPR052028">
    <property type="entry name" value="HipA_Ser/Thr_kinase"/>
</dbReference>
<evidence type="ECO:0000259" key="5">
    <source>
        <dbReference type="Pfam" id="PF13657"/>
    </source>
</evidence>
<accession>A0A1P8KAF5</accession>
<dbReference type="InterPro" id="IPR012893">
    <property type="entry name" value="HipA-like_C"/>
</dbReference>
<dbReference type="GO" id="GO:0004674">
    <property type="term" value="F:protein serine/threonine kinase activity"/>
    <property type="evidence" value="ECO:0007669"/>
    <property type="project" value="TreeGrafter"/>
</dbReference>
<evidence type="ECO:0000256" key="2">
    <source>
        <dbReference type="ARBA" id="ARBA00022679"/>
    </source>
</evidence>
<dbReference type="eggNOG" id="COG3550">
    <property type="taxonomic scope" value="Bacteria"/>
</dbReference>
<dbReference type="Pfam" id="PF07804">
    <property type="entry name" value="HipA_C"/>
    <property type="match status" value="1"/>
</dbReference>
<reference evidence="6 7" key="1">
    <citation type="submission" date="2017-01" db="EMBL/GenBank/DDBJ databases">
        <authorList>
            <person name="Mah S.A."/>
            <person name="Swanson W.J."/>
            <person name="Moy G.W."/>
            <person name="Vacquier V.D."/>
        </authorList>
    </citation>
    <scope>NUCLEOTIDE SEQUENCE [LARGE SCALE GENOMIC DNA]</scope>
    <source>
        <strain evidence="6 7">DSM 22694</strain>
    </source>
</reference>
<dbReference type="RefSeq" id="WP_051392047.1">
    <property type="nucleotide sequence ID" value="NZ_CP019239.1"/>
</dbReference>
<dbReference type="PANTHER" id="PTHR37419">
    <property type="entry name" value="SERINE/THREONINE-PROTEIN KINASE TOXIN HIPA"/>
    <property type="match status" value="1"/>
</dbReference>
<dbReference type="AlphaFoldDB" id="A0A1P8KAF5"/>
<evidence type="ECO:0000256" key="1">
    <source>
        <dbReference type="ARBA" id="ARBA00010164"/>
    </source>
</evidence>
<dbReference type="GO" id="GO:0005829">
    <property type="term" value="C:cytosol"/>
    <property type="evidence" value="ECO:0007669"/>
    <property type="project" value="TreeGrafter"/>
</dbReference>
<evidence type="ECO:0000256" key="3">
    <source>
        <dbReference type="ARBA" id="ARBA00022777"/>
    </source>
</evidence>
<dbReference type="InterPro" id="IPR017508">
    <property type="entry name" value="HipA_N1"/>
</dbReference>